<dbReference type="Gene3D" id="3.30.1330.60">
    <property type="entry name" value="OmpA-like domain"/>
    <property type="match status" value="1"/>
</dbReference>
<comment type="subcellular location">
    <subcellularLocation>
        <location evidence="1">Cell membrane</location>
        <topology evidence="1">Single-pass membrane protein</topology>
    </subcellularLocation>
</comment>
<gene>
    <name evidence="11" type="ORF">GZH52_08225</name>
</gene>
<evidence type="ECO:0000256" key="2">
    <source>
        <dbReference type="ARBA" id="ARBA00008914"/>
    </source>
</evidence>
<dbReference type="Pfam" id="PF00691">
    <property type="entry name" value="OmpA"/>
    <property type="match status" value="1"/>
</dbReference>
<evidence type="ECO:0000256" key="7">
    <source>
        <dbReference type="PROSITE-ProRule" id="PRU00473"/>
    </source>
</evidence>
<feature type="compositionally biased region" description="Polar residues" evidence="8">
    <location>
        <begin position="101"/>
        <end position="124"/>
    </location>
</feature>
<evidence type="ECO:0000256" key="6">
    <source>
        <dbReference type="ARBA" id="ARBA00023136"/>
    </source>
</evidence>
<evidence type="ECO:0000259" key="10">
    <source>
        <dbReference type="PROSITE" id="PS51123"/>
    </source>
</evidence>
<evidence type="ECO:0000256" key="9">
    <source>
        <dbReference type="SAM" id="Phobius"/>
    </source>
</evidence>
<comment type="similarity">
    <text evidence="2">Belongs to the MotB family.</text>
</comment>
<dbReference type="PANTHER" id="PTHR30329">
    <property type="entry name" value="STATOR ELEMENT OF FLAGELLAR MOTOR COMPLEX"/>
    <property type="match status" value="1"/>
</dbReference>
<sequence length="322" mass="34321">MAIGKQGHDETIIKKVSKRGEEGGHGGAWKVAFADFVLALMCLFMLLWVLAARDKEEIEKVLLSGGGSPVNEGSARAVGHDAYYPKGSLIPRDPVPGPRGSENTANSAVRDNSHPSVTPQQSGARVSYETPEQMKALAKKLSDMSVEAGLAGHLQTVVTPWGLRVMLHDTEREGMFELGSAKTTPRFKALLGEMGAMFARIDNQLMIVGHTDALQYRAREGATFSNWALSGNRALAARADLLAGGMPEQAVLQVVGMAERAPLDPARPTAPLNRRIELLVLTGKQAGAISAMFGPQSPTPAQDKSLVLPAAGEVEALRGDLR</sequence>
<keyword evidence="5 9" id="KW-1133">Transmembrane helix</keyword>
<evidence type="ECO:0000256" key="5">
    <source>
        <dbReference type="ARBA" id="ARBA00022989"/>
    </source>
</evidence>
<dbReference type="InterPro" id="IPR050330">
    <property type="entry name" value="Bact_OuterMem_StrucFunc"/>
</dbReference>
<evidence type="ECO:0000256" key="4">
    <source>
        <dbReference type="ARBA" id="ARBA00022692"/>
    </source>
</evidence>
<dbReference type="PROSITE" id="PS51123">
    <property type="entry name" value="OMPA_2"/>
    <property type="match status" value="1"/>
</dbReference>
<evidence type="ECO:0000313" key="11">
    <source>
        <dbReference type="EMBL" id="NDV12789.1"/>
    </source>
</evidence>
<dbReference type="PANTHER" id="PTHR30329:SF21">
    <property type="entry name" value="LIPOPROTEIN YIAD-RELATED"/>
    <property type="match status" value="1"/>
</dbReference>
<evidence type="ECO:0000256" key="3">
    <source>
        <dbReference type="ARBA" id="ARBA00022475"/>
    </source>
</evidence>
<name>A0A6B2KS48_9NEIS</name>
<dbReference type="InterPro" id="IPR006665">
    <property type="entry name" value="OmpA-like"/>
</dbReference>
<dbReference type="SUPFAM" id="SSF103088">
    <property type="entry name" value="OmpA-like"/>
    <property type="match status" value="1"/>
</dbReference>
<dbReference type="GO" id="GO:0005886">
    <property type="term" value="C:plasma membrane"/>
    <property type="evidence" value="ECO:0007669"/>
    <property type="project" value="UniProtKB-SubCell"/>
</dbReference>
<keyword evidence="4 9" id="KW-0812">Transmembrane</keyword>
<evidence type="ECO:0000313" key="12">
    <source>
        <dbReference type="Proteomes" id="UP000482578"/>
    </source>
</evidence>
<dbReference type="InterPro" id="IPR025713">
    <property type="entry name" value="MotB-like_N_dom"/>
</dbReference>
<dbReference type="AlphaFoldDB" id="A0A6B2KS48"/>
<keyword evidence="12" id="KW-1185">Reference proteome</keyword>
<evidence type="ECO:0000256" key="8">
    <source>
        <dbReference type="SAM" id="MobiDB-lite"/>
    </source>
</evidence>
<comment type="caution">
    <text evidence="11">The sequence shown here is derived from an EMBL/GenBank/DDBJ whole genome shotgun (WGS) entry which is preliminary data.</text>
</comment>
<keyword evidence="3" id="KW-1003">Cell membrane</keyword>
<feature type="region of interest" description="Disordered" evidence="8">
    <location>
        <begin position="88"/>
        <end position="129"/>
    </location>
</feature>
<protein>
    <submittedName>
        <fullName evidence="11">OmpA family protein</fullName>
    </submittedName>
</protein>
<reference evidence="11 12" key="1">
    <citation type="submission" date="2020-02" db="EMBL/GenBank/DDBJ databases">
        <authorList>
            <person name="Yang Z."/>
        </authorList>
    </citation>
    <scope>NUCLEOTIDE SEQUENCE [LARGE SCALE GENOMIC DNA]</scope>
    <source>
        <strain evidence="11 12">HX-7-9</strain>
    </source>
</reference>
<dbReference type="RefSeq" id="WP_163316006.1">
    <property type="nucleotide sequence ID" value="NZ_JAAGAA010000006.1"/>
</dbReference>
<dbReference type="EMBL" id="JAAGAA010000006">
    <property type="protein sequence ID" value="NDV12789.1"/>
    <property type="molecule type" value="Genomic_DNA"/>
</dbReference>
<organism evidence="11 12">
    <name type="scientific">Crenobacter caeni</name>
    <dbReference type="NCBI Taxonomy" id="2705474"/>
    <lineage>
        <taxon>Bacteria</taxon>
        <taxon>Pseudomonadati</taxon>
        <taxon>Pseudomonadota</taxon>
        <taxon>Betaproteobacteria</taxon>
        <taxon>Neisseriales</taxon>
        <taxon>Neisseriaceae</taxon>
        <taxon>Crenobacter</taxon>
    </lineage>
</organism>
<dbReference type="Pfam" id="PF13677">
    <property type="entry name" value="MotB_plug"/>
    <property type="match status" value="1"/>
</dbReference>
<dbReference type="Proteomes" id="UP000482578">
    <property type="component" value="Unassembled WGS sequence"/>
</dbReference>
<dbReference type="InterPro" id="IPR036737">
    <property type="entry name" value="OmpA-like_sf"/>
</dbReference>
<feature type="domain" description="OmpA-like" evidence="10">
    <location>
        <begin position="165"/>
        <end position="284"/>
    </location>
</feature>
<evidence type="ECO:0000256" key="1">
    <source>
        <dbReference type="ARBA" id="ARBA00004162"/>
    </source>
</evidence>
<proteinExistence type="inferred from homology"/>
<feature type="transmembrane region" description="Helical" evidence="9">
    <location>
        <begin position="31"/>
        <end position="51"/>
    </location>
</feature>
<accession>A0A6B2KS48</accession>
<keyword evidence="6 7" id="KW-0472">Membrane</keyword>